<dbReference type="AlphaFoldDB" id="A0AA90EUX8"/>
<protein>
    <submittedName>
        <fullName evidence="1">Uncharacterized protein</fullName>
    </submittedName>
</protein>
<evidence type="ECO:0000313" key="1">
    <source>
        <dbReference type="EMBL" id="MCY9280815.1"/>
    </source>
</evidence>
<dbReference type="RefSeq" id="WP_268305402.1">
    <property type="nucleotide sequence ID" value="NZ_JALAMC010000001.1"/>
</dbReference>
<reference evidence="1" key="1">
    <citation type="submission" date="2022-02" db="EMBL/GenBank/DDBJ databases">
        <title>Crop Bioprotection Bacillus Genome Sequencing.</title>
        <authorList>
            <person name="Dunlap C."/>
        </authorList>
    </citation>
    <scope>NUCLEOTIDE SEQUENCE</scope>
    <source>
        <strain evidence="1">T20C14</strain>
    </source>
</reference>
<accession>A0AA90EUX8</accession>
<dbReference type="Proteomes" id="UP001066455">
    <property type="component" value="Unassembled WGS sequence"/>
</dbReference>
<proteinExistence type="predicted"/>
<comment type="caution">
    <text evidence="1">The sequence shown here is derived from an EMBL/GenBank/DDBJ whole genome shotgun (WGS) entry which is preliminary data.</text>
</comment>
<dbReference type="EMBL" id="JALAXI010000010">
    <property type="protein sequence ID" value="MCY9280815.1"/>
    <property type="molecule type" value="Genomic_DNA"/>
</dbReference>
<organism evidence="1 2">
    <name type="scientific">Bacillus haynesii</name>
    <dbReference type="NCBI Taxonomy" id="1925021"/>
    <lineage>
        <taxon>Bacteria</taxon>
        <taxon>Bacillati</taxon>
        <taxon>Bacillota</taxon>
        <taxon>Bacilli</taxon>
        <taxon>Bacillales</taxon>
        <taxon>Bacillaceae</taxon>
        <taxon>Bacillus</taxon>
    </lineage>
</organism>
<evidence type="ECO:0000313" key="2">
    <source>
        <dbReference type="Proteomes" id="UP001066455"/>
    </source>
</evidence>
<name>A0AA90EUX8_9BACI</name>
<sequence length="70" mass="8173">MNYTECPECGNKQIIEYGEDTFQYERSARTGKLLRRSLGEGGWCAFKCRCGWDSYKEQFEVDEDDEEAAE</sequence>
<gene>
    <name evidence="1" type="ORF">MOE73_12145</name>
</gene>